<dbReference type="PANTHER" id="PTHR35580:SF1">
    <property type="entry name" value="PHYTASE-LIKE DOMAIN-CONTAINING PROTEIN"/>
    <property type="match status" value="1"/>
</dbReference>
<dbReference type="PANTHER" id="PTHR35580">
    <property type="entry name" value="CELL SURFACE GLYCOPROTEIN (S-LAYER PROTEIN)-LIKE PROTEIN"/>
    <property type="match status" value="1"/>
</dbReference>
<dbReference type="RefSeq" id="WP_380207474.1">
    <property type="nucleotide sequence ID" value="NZ_JBHTEK010000007.1"/>
</dbReference>
<proteinExistence type="predicted"/>
<dbReference type="EMBL" id="JBHTEK010000007">
    <property type="protein sequence ID" value="MFC7671378.1"/>
    <property type="molecule type" value="Genomic_DNA"/>
</dbReference>
<reference evidence="2" key="1">
    <citation type="journal article" date="2019" name="Int. J. Syst. Evol. Microbiol.">
        <title>The Global Catalogue of Microorganisms (GCM) 10K type strain sequencing project: providing services to taxonomists for standard genome sequencing and annotation.</title>
        <authorList>
            <consortium name="The Broad Institute Genomics Platform"/>
            <consortium name="The Broad Institute Genome Sequencing Center for Infectious Disease"/>
            <person name="Wu L."/>
            <person name="Ma J."/>
        </authorList>
    </citation>
    <scope>NUCLEOTIDE SEQUENCE [LARGE SCALE GENOMIC DNA]</scope>
    <source>
        <strain evidence="2">JCM 19635</strain>
    </source>
</reference>
<sequence>MDAAGRIVVAGTTYSFNFPTTAGAFDRTRNGLLDGFVTCFAPDLTALAWSTLLGGQVNEIINDLALDSNGAPCCWAPRPVPIFPFRRVLFGPLTCPTPTAGF</sequence>
<dbReference type="Proteomes" id="UP001596513">
    <property type="component" value="Unassembled WGS sequence"/>
</dbReference>
<name>A0ABW2UCV2_9BACT</name>
<evidence type="ECO:0000313" key="1">
    <source>
        <dbReference type="EMBL" id="MFC7671378.1"/>
    </source>
</evidence>
<accession>A0ABW2UCV2</accession>
<keyword evidence="2" id="KW-1185">Reference proteome</keyword>
<organism evidence="1 2">
    <name type="scientific">Hymenobacter humi</name>
    <dbReference type="NCBI Taxonomy" id="1411620"/>
    <lineage>
        <taxon>Bacteria</taxon>
        <taxon>Pseudomonadati</taxon>
        <taxon>Bacteroidota</taxon>
        <taxon>Cytophagia</taxon>
        <taxon>Cytophagales</taxon>
        <taxon>Hymenobacteraceae</taxon>
        <taxon>Hymenobacter</taxon>
    </lineage>
</organism>
<gene>
    <name evidence="1" type="ORF">ACFQT0_31200</name>
</gene>
<evidence type="ECO:0000313" key="2">
    <source>
        <dbReference type="Proteomes" id="UP001596513"/>
    </source>
</evidence>
<protein>
    <submittedName>
        <fullName evidence="1">Uncharacterized protein</fullName>
    </submittedName>
</protein>
<comment type="caution">
    <text evidence="1">The sequence shown here is derived from an EMBL/GenBank/DDBJ whole genome shotgun (WGS) entry which is preliminary data.</text>
</comment>
<dbReference type="InterPro" id="IPR052918">
    <property type="entry name" value="Motility_Chemotaxis_Reg"/>
</dbReference>